<dbReference type="EMBL" id="ASPP01011021">
    <property type="protein sequence ID" value="ETO22120.1"/>
    <property type="molecule type" value="Genomic_DNA"/>
</dbReference>
<gene>
    <name evidence="1" type="ORF">RFI_15082</name>
</gene>
<name>X6N762_RETFI</name>
<comment type="caution">
    <text evidence="1">The sequence shown here is derived from an EMBL/GenBank/DDBJ whole genome shotgun (WGS) entry which is preliminary data.</text>
</comment>
<accession>X6N762</accession>
<proteinExistence type="predicted"/>
<evidence type="ECO:0000313" key="2">
    <source>
        <dbReference type="Proteomes" id="UP000023152"/>
    </source>
</evidence>
<organism evidence="1 2">
    <name type="scientific">Reticulomyxa filosa</name>
    <dbReference type="NCBI Taxonomy" id="46433"/>
    <lineage>
        <taxon>Eukaryota</taxon>
        <taxon>Sar</taxon>
        <taxon>Rhizaria</taxon>
        <taxon>Retaria</taxon>
        <taxon>Foraminifera</taxon>
        <taxon>Monothalamids</taxon>
        <taxon>Reticulomyxidae</taxon>
        <taxon>Reticulomyxa</taxon>
    </lineage>
</organism>
<evidence type="ECO:0000313" key="1">
    <source>
        <dbReference type="EMBL" id="ETO22120.1"/>
    </source>
</evidence>
<keyword evidence="2" id="KW-1185">Reference proteome</keyword>
<dbReference type="OrthoDB" id="124677at2759"/>
<protein>
    <submittedName>
        <fullName evidence="1">Uncharacterized protein</fullName>
    </submittedName>
</protein>
<dbReference type="Proteomes" id="UP000023152">
    <property type="component" value="Unassembled WGS sequence"/>
</dbReference>
<sequence length="649" mass="75524">MKQLAQTDKVSLRVQVSMHYFDPNDQTEIVKGETRDKFVPANQLRPTKIYGCRAIITNGSSAQMNNLETLYQIPTGSIPMNNSRWTLTEFRSISSYSIEIIEFYFYFPTTGKFRHFPVQISRGGEILGVASNVSEIVVSIPQEQKTVNEENWLEVAASGDLNTVVKYLSQNSISNTNLREIYYYLRDAKWYRAIVDLLSSKQYFDSSVWRYSLVHRNLKDLSDFITFNSASLADNIWKPSFFSDWFNYDEWDDHKDTYLEYFPLINARSHPLGTQKKILNDGLLRTYQKFLRRVAFQSGALKDMSWVQKLQACYYLLLQDRVTEAVLLFKEYIDKPKEHATLMKEYQVLYDYVKAYLSLFDEGDATCSQARDIARKWKDDSTLPLNKQKLFDDIIYQVNELTFDNNNNNKRDEEKKEVEKMDEVNEAVLGERNRRMDAEANAQPSIAFEIENRRLVFNVMQIEKVAVNFYKMDIELLFSMSPFLEKDRIGDSVNVFSFIQPNETIDVNFTSNNDASTFITTHQVELPKSLWHGNMYCEVVVKSPSKFMSTRSLCQPFYDNRLLVQIKENFGQLKTLDKETKKPLRKCYVKVYGLVDGAPKFHKDGYTDRRGVFDYVNVSCDHLTRTTKFAILVHSKDCGSLVETVNVPL</sequence>
<dbReference type="AlphaFoldDB" id="X6N762"/>
<reference evidence="1 2" key="1">
    <citation type="journal article" date="2013" name="Curr. Biol.">
        <title>The Genome of the Foraminiferan Reticulomyxa filosa.</title>
        <authorList>
            <person name="Glockner G."/>
            <person name="Hulsmann N."/>
            <person name="Schleicher M."/>
            <person name="Noegel A.A."/>
            <person name="Eichinger L."/>
            <person name="Gallinger C."/>
            <person name="Pawlowski J."/>
            <person name="Sierra R."/>
            <person name="Euteneuer U."/>
            <person name="Pillet L."/>
            <person name="Moustafa A."/>
            <person name="Platzer M."/>
            <person name="Groth M."/>
            <person name="Szafranski K."/>
            <person name="Schliwa M."/>
        </authorList>
    </citation>
    <scope>NUCLEOTIDE SEQUENCE [LARGE SCALE GENOMIC DNA]</scope>
</reference>